<evidence type="ECO:0000256" key="5">
    <source>
        <dbReference type="ARBA" id="ARBA00023315"/>
    </source>
</evidence>
<dbReference type="EMBL" id="BAABWU010000019">
    <property type="protein sequence ID" value="GAA6198197.1"/>
    <property type="molecule type" value="Genomic_DNA"/>
</dbReference>
<comment type="similarity">
    <text evidence="6">Belongs to the acetyltransferase family. OlsB subfamily.</text>
</comment>
<evidence type="ECO:0000256" key="3">
    <source>
        <dbReference type="ARBA" id="ARBA00022679"/>
    </source>
</evidence>
<keyword evidence="2" id="KW-0444">Lipid biosynthesis</keyword>
<keyword evidence="3" id="KW-0808">Transferase</keyword>
<keyword evidence="5" id="KW-0012">Acyltransferase</keyword>
<evidence type="ECO:0000256" key="2">
    <source>
        <dbReference type="ARBA" id="ARBA00022516"/>
    </source>
</evidence>
<keyword evidence="12" id="KW-1185">Reference proteome</keyword>
<dbReference type="PANTHER" id="PTHR37323:SF1">
    <property type="entry name" value="L-ORNITHINE N(ALPHA)-ACYLTRANSFERASE"/>
    <property type="match status" value="1"/>
</dbReference>
<organism evidence="11 12">
    <name type="scientific">Pseudophaeobacter arcticus</name>
    <dbReference type="NCBI Taxonomy" id="385492"/>
    <lineage>
        <taxon>Bacteria</taxon>
        <taxon>Pseudomonadati</taxon>
        <taxon>Pseudomonadota</taxon>
        <taxon>Alphaproteobacteria</taxon>
        <taxon>Rhodobacterales</taxon>
        <taxon>Paracoccaceae</taxon>
        <taxon>Pseudophaeobacter</taxon>
    </lineage>
</organism>
<comment type="catalytic activity">
    <reaction evidence="10">
        <text>a (3R)-hydroxyacyl-[ACP] + L-ornithine = a lyso-ornithine lipid + holo-[ACP] + H(+)</text>
        <dbReference type="Rhea" id="RHEA:20633"/>
        <dbReference type="Rhea" id="RHEA-COMP:9685"/>
        <dbReference type="Rhea" id="RHEA-COMP:9945"/>
        <dbReference type="ChEBI" id="CHEBI:15378"/>
        <dbReference type="ChEBI" id="CHEBI:46911"/>
        <dbReference type="ChEBI" id="CHEBI:64479"/>
        <dbReference type="ChEBI" id="CHEBI:78827"/>
        <dbReference type="ChEBI" id="CHEBI:138482"/>
        <dbReference type="EC" id="2.3.2.30"/>
    </reaction>
    <physiologicalReaction direction="left-to-right" evidence="10">
        <dbReference type="Rhea" id="RHEA:20634"/>
    </physiologicalReaction>
</comment>
<dbReference type="InterPro" id="IPR052351">
    <property type="entry name" value="Ornithine_N-alpha-AT"/>
</dbReference>
<evidence type="ECO:0000256" key="8">
    <source>
        <dbReference type="ARBA" id="ARBA00039866"/>
    </source>
</evidence>
<evidence type="ECO:0000256" key="10">
    <source>
        <dbReference type="ARBA" id="ARBA00047785"/>
    </source>
</evidence>
<evidence type="ECO:0000256" key="7">
    <source>
        <dbReference type="ARBA" id="ARBA00039058"/>
    </source>
</evidence>
<sequence length="253" mass="28024">MAETQTEFTVSLATTDADLRAAQALRYEVFVSEMGADGALVDHREGLEKDTFDAFCDHMIIRETATDRVVGVYRLMRADQAVNAGGFYSEAEYDLSPLTRSGRRLLELGRSCLHPEFRGGKALFYLWVGLNAYVSEHDIEILFGTASFAGTDLNALSGPLSVLNRDYLAPPPLRCKSRSYQPMDLLEASAVDRKRAMVECPALIKAYLRLGGTVGDGAFVDHGFNTTDVLMILDTARMTERQKRFYSTPTARA</sequence>
<gene>
    <name evidence="11" type="ORF">NBRC116598_36420</name>
</gene>
<reference evidence="11 12" key="1">
    <citation type="submission" date="2024-04" db="EMBL/GenBank/DDBJ databases">
        <title>Draft genome sequence of Pseudophaeobacter arcticus NBRC 116598.</title>
        <authorList>
            <person name="Miyakawa T."/>
            <person name="Kusuya Y."/>
            <person name="Miura T."/>
        </authorList>
    </citation>
    <scope>NUCLEOTIDE SEQUENCE [LARGE SCALE GENOMIC DNA]</scope>
    <source>
        <strain evidence="11 12">SU-CL00105</strain>
    </source>
</reference>
<dbReference type="Proteomes" id="UP001441944">
    <property type="component" value="Unassembled WGS sequence"/>
</dbReference>
<name>A0ABQ0AQP9_9RHOB</name>
<keyword evidence="4" id="KW-0443">Lipid metabolism</keyword>
<evidence type="ECO:0000313" key="11">
    <source>
        <dbReference type="EMBL" id="GAA6198197.1"/>
    </source>
</evidence>
<accession>A0ABQ0AQP9</accession>
<dbReference type="Pfam" id="PF13444">
    <property type="entry name" value="Acetyltransf_5"/>
    <property type="match status" value="1"/>
</dbReference>
<dbReference type="SUPFAM" id="SSF55729">
    <property type="entry name" value="Acyl-CoA N-acyltransferases (Nat)"/>
    <property type="match status" value="1"/>
</dbReference>
<proteinExistence type="inferred from homology"/>
<dbReference type="EC" id="2.3.2.30" evidence="7"/>
<dbReference type="RefSeq" id="WP_353401990.1">
    <property type="nucleotide sequence ID" value="NZ_BAABWU010000019.1"/>
</dbReference>
<evidence type="ECO:0000256" key="9">
    <source>
        <dbReference type="ARBA" id="ARBA00045724"/>
    </source>
</evidence>
<comment type="function">
    <text evidence="9">Catalyzes the first step in the biosynthesis of ornithine lipids, which are phosphorus-free membrane lipids. Catalyzes the 3-hydroxyacyl-acyl carrier protein-dependent acylation of ornithine to form lyso-ornithine lipid (LOL).</text>
</comment>
<protein>
    <recommendedName>
        <fullName evidence="8">L-ornithine N(alpha)-acyltransferase</fullName>
        <ecNumber evidence="7">2.3.2.30</ecNumber>
    </recommendedName>
</protein>
<dbReference type="InterPro" id="IPR016181">
    <property type="entry name" value="Acyl_CoA_acyltransferase"/>
</dbReference>
<comment type="pathway">
    <text evidence="1">Lipid metabolism.</text>
</comment>
<evidence type="ECO:0000256" key="6">
    <source>
        <dbReference type="ARBA" id="ARBA00038095"/>
    </source>
</evidence>
<dbReference type="Gene3D" id="3.40.630.30">
    <property type="match status" value="1"/>
</dbReference>
<evidence type="ECO:0000313" key="12">
    <source>
        <dbReference type="Proteomes" id="UP001441944"/>
    </source>
</evidence>
<dbReference type="PANTHER" id="PTHR37323">
    <property type="entry name" value="GCN5-RELATED N-ACETYLTRANSFERASE"/>
    <property type="match status" value="1"/>
</dbReference>
<evidence type="ECO:0000256" key="4">
    <source>
        <dbReference type="ARBA" id="ARBA00023098"/>
    </source>
</evidence>
<comment type="caution">
    <text evidence="11">The sequence shown here is derived from an EMBL/GenBank/DDBJ whole genome shotgun (WGS) entry which is preliminary data.</text>
</comment>
<evidence type="ECO:0000256" key="1">
    <source>
        <dbReference type="ARBA" id="ARBA00005189"/>
    </source>
</evidence>